<dbReference type="SUPFAM" id="SSF51445">
    <property type="entry name" value="(Trans)glycosidases"/>
    <property type="match status" value="1"/>
</dbReference>
<reference evidence="11" key="1">
    <citation type="submission" date="2022-12" db="EMBL/GenBank/DDBJ databases">
        <title>Genome assemblies of Blomia tropicalis.</title>
        <authorList>
            <person name="Cui Y."/>
        </authorList>
    </citation>
    <scope>NUCLEOTIDE SEQUENCE</scope>
    <source>
        <tissue evidence="11">Adult mites</tissue>
    </source>
</reference>
<feature type="active site" description="Proton donor" evidence="8">
    <location>
        <position position="253"/>
    </location>
</feature>
<dbReference type="GO" id="GO:0005764">
    <property type="term" value="C:lysosome"/>
    <property type="evidence" value="ECO:0007669"/>
    <property type="project" value="TreeGrafter"/>
</dbReference>
<dbReference type="GO" id="GO:0004563">
    <property type="term" value="F:beta-N-acetylhexosaminidase activity"/>
    <property type="evidence" value="ECO:0007669"/>
    <property type="project" value="UniProtKB-EC"/>
</dbReference>
<feature type="domain" description="Glycoside hydrolase family 20 catalytic" evidence="9">
    <location>
        <begin position="96"/>
        <end position="418"/>
    </location>
</feature>
<dbReference type="PRINTS" id="PR00738">
    <property type="entry name" value="GLHYDRLASE20"/>
</dbReference>
<evidence type="ECO:0000256" key="1">
    <source>
        <dbReference type="ARBA" id="ARBA00001231"/>
    </source>
</evidence>
<organism evidence="11 12">
    <name type="scientific">Blomia tropicalis</name>
    <name type="common">Mite</name>
    <dbReference type="NCBI Taxonomy" id="40697"/>
    <lineage>
        <taxon>Eukaryota</taxon>
        <taxon>Metazoa</taxon>
        <taxon>Ecdysozoa</taxon>
        <taxon>Arthropoda</taxon>
        <taxon>Chelicerata</taxon>
        <taxon>Arachnida</taxon>
        <taxon>Acari</taxon>
        <taxon>Acariformes</taxon>
        <taxon>Sarcoptiformes</taxon>
        <taxon>Astigmata</taxon>
        <taxon>Glycyphagoidea</taxon>
        <taxon>Echimyopodidae</taxon>
        <taxon>Blomia</taxon>
    </lineage>
</organism>
<dbReference type="EC" id="3.2.1.52" evidence="3"/>
<dbReference type="PIRSF" id="PIRSF001093">
    <property type="entry name" value="B-hxosamndse_ab_euk"/>
    <property type="match status" value="1"/>
</dbReference>
<gene>
    <name evidence="11" type="ORF">RDWZM_002247</name>
</gene>
<comment type="catalytic activity">
    <reaction evidence="1">
        <text>Hydrolysis of terminal non-reducing N-acetyl-D-hexosamine residues in N-acetyl-beta-D-hexosaminides.</text>
        <dbReference type="EC" id="3.2.1.52"/>
    </reaction>
</comment>
<accession>A0A9Q0MDP8</accession>
<dbReference type="Gene3D" id="3.20.20.80">
    <property type="entry name" value="Glycosidases"/>
    <property type="match status" value="1"/>
</dbReference>
<keyword evidence="7" id="KW-0326">Glycosidase</keyword>
<dbReference type="InterPro" id="IPR017853">
    <property type="entry name" value="GH"/>
</dbReference>
<proteinExistence type="inferred from homology"/>
<dbReference type="InterPro" id="IPR029018">
    <property type="entry name" value="Hex-like_dom2"/>
</dbReference>
<name>A0A9Q0MDP8_BLOTA</name>
<dbReference type="PANTHER" id="PTHR22600">
    <property type="entry name" value="BETA-HEXOSAMINIDASE"/>
    <property type="match status" value="1"/>
</dbReference>
<evidence type="ECO:0000313" key="11">
    <source>
        <dbReference type="EMBL" id="KAJ6223702.1"/>
    </source>
</evidence>
<dbReference type="SUPFAM" id="SSF55545">
    <property type="entry name" value="beta-N-acetylhexosaminidase-like domain"/>
    <property type="match status" value="1"/>
</dbReference>
<dbReference type="Gene3D" id="3.30.379.10">
    <property type="entry name" value="Chitobiase/beta-hexosaminidase domain 2-like"/>
    <property type="match status" value="1"/>
</dbReference>
<dbReference type="EMBL" id="JAPWDV010000001">
    <property type="protein sequence ID" value="KAJ6223702.1"/>
    <property type="molecule type" value="Genomic_DNA"/>
</dbReference>
<protein>
    <recommendedName>
        <fullName evidence="3">beta-N-acetylhexosaminidase</fullName>
        <ecNumber evidence="3">3.2.1.52</ecNumber>
    </recommendedName>
</protein>
<dbReference type="GO" id="GO:0016020">
    <property type="term" value="C:membrane"/>
    <property type="evidence" value="ECO:0007669"/>
    <property type="project" value="TreeGrafter"/>
</dbReference>
<dbReference type="GO" id="GO:0030203">
    <property type="term" value="P:glycosaminoglycan metabolic process"/>
    <property type="evidence" value="ECO:0007669"/>
    <property type="project" value="TreeGrafter"/>
</dbReference>
<keyword evidence="6" id="KW-0325">Glycoprotein</keyword>
<dbReference type="GO" id="GO:0006689">
    <property type="term" value="P:ganglioside catabolic process"/>
    <property type="evidence" value="ECO:0007669"/>
    <property type="project" value="TreeGrafter"/>
</dbReference>
<evidence type="ECO:0000256" key="8">
    <source>
        <dbReference type="PIRSR" id="PIRSR001093-1"/>
    </source>
</evidence>
<keyword evidence="5" id="KW-0378">Hydrolase</keyword>
<dbReference type="InterPro" id="IPR029019">
    <property type="entry name" value="HEX_eukaryotic_N"/>
</dbReference>
<dbReference type="AlphaFoldDB" id="A0A9Q0MDP8"/>
<dbReference type="InterPro" id="IPR015883">
    <property type="entry name" value="Glyco_hydro_20_cat"/>
</dbReference>
<evidence type="ECO:0000256" key="6">
    <source>
        <dbReference type="ARBA" id="ARBA00023180"/>
    </source>
</evidence>
<evidence type="ECO:0000256" key="2">
    <source>
        <dbReference type="ARBA" id="ARBA00006285"/>
    </source>
</evidence>
<dbReference type="PANTHER" id="PTHR22600:SF21">
    <property type="entry name" value="BETA-HEXOSAMINIDASE A"/>
    <property type="match status" value="1"/>
</dbReference>
<keyword evidence="4" id="KW-0732">Signal</keyword>
<dbReference type="CDD" id="cd06562">
    <property type="entry name" value="GH20_HexA_HexB-like"/>
    <property type="match status" value="1"/>
</dbReference>
<evidence type="ECO:0000256" key="5">
    <source>
        <dbReference type="ARBA" id="ARBA00022801"/>
    </source>
</evidence>
<comment type="similarity">
    <text evidence="2">Belongs to the glycosyl hydrolase 20 family.</text>
</comment>
<dbReference type="GO" id="GO:0005975">
    <property type="term" value="P:carbohydrate metabolic process"/>
    <property type="evidence" value="ECO:0007669"/>
    <property type="project" value="InterPro"/>
</dbReference>
<evidence type="ECO:0000313" key="12">
    <source>
        <dbReference type="Proteomes" id="UP001142055"/>
    </source>
</evidence>
<feature type="domain" description="Beta-hexosaminidase eukaryotic type N-terminal" evidence="10">
    <location>
        <begin position="17"/>
        <end position="74"/>
    </location>
</feature>
<sequence>MEGQLFSSKPSSSSQSIVGKLQNVTVRYDGQCEEWPHLNMMENYTIVVDPIVGAIIYGRSIWGAIRGLETFSQLITYSNQNEFLINTIKIKDFPRFKHRGLLIDSSRHFLPIKTIFKTLDSMEMNKLNVLHWHIVDDESFPFESETFPELSRKGSYDPQYHVYRDEDVNAILEYARQRAIRVVVEFDSPGHTWSWGLGQPGLLTPCYGPNGQPNGIFGPIDPTKPNNFKFIRNLFTEIASRFKDQYIHLGGDEVSFDCWATNPSIREFMEQHQYGNDYTRLESYYVQKLVNIVKQLNRSYVVWQEVFDHNVTLKSDTVVHVWIGNDTSSTWSTELSKVTEAGYQALLSSPWYLDLISYGPDWRKYYESEPYSFDGTDEQKRLILGGEAAVWAEYINGANMISRTFPRVNAVAERLWSSQRLAKANRAVGRFRTQACRMIKLGIRIQPIDGPGWCECDYALTD</sequence>
<evidence type="ECO:0000259" key="9">
    <source>
        <dbReference type="Pfam" id="PF00728"/>
    </source>
</evidence>
<evidence type="ECO:0000256" key="4">
    <source>
        <dbReference type="ARBA" id="ARBA00022729"/>
    </source>
</evidence>
<evidence type="ECO:0000256" key="7">
    <source>
        <dbReference type="ARBA" id="ARBA00023295"/>
    </source>
</evidence>
<dbReference type="Pfam" id="PF14845">
    <property type="entry name" value="Glycohydro_20b2"/>
    <property type="match status" value="1"/>
</dbReference>
<dbReference type="FunFam" id="3.20.20.80:FF:000063">
    <property type="entry name" value="Beta-hexosaminidase"/>
    <property type="match status" value="1"/>
</dbReference>
<dbReference type="InterPro" id="IPR025705">
    <property type="entry name" value="Beta_hexosaminidase_sua/sub"/>
</dbReference>
<comment type="caution">
    <text evidence="11">The sequence shown here is derived from an EMBL/GenBank/DDBJ whole genome shotgun (WGS) entry which is preliminary data.</text>
</comment>
<dbReference type="OMA" id="GHDVVMC"/>
<evidence type="ECO:0000259" key="10">
    <source>
        <dbReference type="Pfam" id="PF14845"/>
    </source>
</evidence>
<dbReference type="Pfam" id="PF00728">
    <property type="entry name" value="Glyco_hydro_20"/>
    <property type="match status" value="1"/>
</dbReference>
<evidence type="ECO:0000256" key="3">
    <source>
        <dbReference type="ARBA" id="ARBA00012663"/>
    </source>
</evidence>
<keyword evidence="12" id="KW-1185">Reference proteome</keyword>
<dbReference type="Proteomes" id="UP001142055">
    <property type="component" value="Chromosome 1"/>
</dbReference>